<dbReference type="PANTHER" id="PTHR20855:SF132">
    <property type="entry name" value="HEPTAHELICAL TRANSMEMBRANE PROTEIN 4-LIKE"/>
    <property type="match status" value="1"/>
</dbReference>
<keyword evidence="4 6" id="KW-0472">Membrane</keyword>
<organism evidence="7 8">
    <name type="scientific">Sphagnum jensenii</name>
    <dbReference type="NCBI Taxonomy" id="128206"/>
    <lineage>
        <taxon>Eukaryota</taxon>
        <taxon>Viridiplantae</taxon>
        <taxon>Streptophyta</taxon>
        <taxon>Embryophyta</taxon>
        <taxon>Bryophyta</taxon>
        <taxon>Sphagnophytina</taxon>
        <taxon>Sphagnopsida</taxon>
        <taxon>Sphagnales</taxon>
        <taxon>Sphagnaceae</taxon>
        <taxon>Sphagnum</taxon>
    </lineage>
</organism>
<sequence length="435" mass="49807">MDRIAHPMDRIITPTKKKKKKKERTECGRAGATEGGGGGEEEARLLRITSIRREEEVADEEFVENLKRQNDDDDDSSRSNIITTSTSSSSPREKEKKEEGSRLWSKVKYQLVKFEALPEYLRDNEYIRGHYRLNWPLGPTLLSLFSFHNETLNIWTHFLGFLLFLGLTIFTVRKLPTYVEPCLEQLLQMPSYLHLPEEFASCLDPSCFSGTGSEDCSLVSCLFLVPLYLQKKHITRWPFFVFLGGAMFCLLSSTTCHLFSCISPHWSYLLLRLDYMGIALLIAGSFYPPVYYSFACNPFLRDMYLTTITIIGIGTVLASLLPVFETTKYRTFRACLFFGMGISGVIPCIHKLFLYQDIEPILYQTLFMEIAMGIFYGLGALVYATRIPERWKPGMFDILGNSHQLFHLLVIAGAYTHYESGLLYLKWRDVKGCGT</sequence>
<dbReference type="Proteomes" id="UP001497444">
    <property type="component" value="Chromosome 15"/>
</dbReference>
<evidence type="ECO:0000256" key="5">
    <source>
        <dbReference type="SAM" id="MobiDB-lite"/>
    </source>
</evidence>
<dbReference type="PANTHER" id="PTHR20855">
    <property type="entry name" value="ADIPOR/PROGESTIN RECEPTOR-RELATED"/>
    <property type="match status" value="1"/>
</dbReference>
<evidence type="ECO:0000313" key="8">
    <source>
        <dbReference type="Proteomes" id="UP001497444"/>
    </source>
</evidence>
<reference evidence="7" key="1">
    <citation type="submission" date="2024-02" db="EMBL/GenBank/DDBJ databases">
        <authorList>
            <consortium name="ELIXIR-Norway"/>
            <consortium name="Elixir Norway"/>
        </authorList>
    </citation>
    <scope>NUCLEOTIDE SEQUENCE</scope>
</reference>
<accession>A0ABP0W8Z1</accession>
<name>A0ABP0W8Z1_9BRYO</name>
<dbReference type="EMBL" id="OZ020110">
    <property type="protein sequence ID" value="CAK9263270.1"/>
    <property type="molecule type" value="Genomic_DNA"/>
</dbReference>
<evidence type="ECO:0000256" key="1">
    <source>
        <dbReference type="ARBA" id="ARBA00004141"/>
    </source>
</evidence>
<keyword evidence="8" id="KW-1185">Reference proteome</keyword>
<protein>
    <submittedName>
        <fullName evidence="7">Uncharacterized protein</fullName>
    </submittedName>
</protein>
<comment type="subcellular location">
    <subcellularLocation>
        <location evidence="1">Membrane</location>
        <topology evidence="1">Multi-pass membrane protein</topology>
    </subcellularLocation>
</comment>
<feature type="compositionally biased region" description="Low complexity" evidence="5">
    <location>
        <begin position="78"/>
        <end position="90"/>
    </location>
</feature>
<feature type="transmembrane region" description="Helical" evidence="6">
    <location>
        <begin position="304"/>
        <end position="324"/>
    </location>
</feature>
<feature type="transmembrane region" description="Helical" evidence="6">
    <location>
        <begin position="152"/>
        <end position="172"/>
    </location>
</feature>
<dbReference type="Pfam" id="PF03006">
    <property type="entry name" value="HlyIII"/>
    <property type="match status" value="1"/>
</dbReference>
<feature type="transmembrane region" description="Helical" evidence="6">
    <location>
        <begin position="237"/>
        <end position="261"/>
    </location>
</feature>
<dbReference type="InterPro" id="IPR004254">
    <property type="entry name" value="AdipoR/HlyIII-related"/>
</dbReference>
<evidence type="ECO:0000313" key="7">
    <source>
        <dbReference type="EMBL" id="CAK9263270.1"/>
    </source>
</evidence>
<feature type="region of interest" description="Disordered" evidence="5">
    <location>
        <begin position="1"/>
        <end position="43"/>
    </location>
</feature>
<feature type="transmembrane region" description="Helical" evidence="6">
    <location>
        <begin position="273"/>
        <end position="292"/>
    </location>
</feature>
<evidence type="ECO:0000256" key="2">
    <source>
        <dbReference type="ARBA" id="ARBA00022692"/>
    </source>
</evidence>
<gene>
    <name evidence="7" type="ORF">CSSPJE1EN1_LOCUS8748</name>
</gene>
<feature type="region of interest" description="Disordered" evidence="5">
    <location>
        <begin position="62"/>
        <end position="99"/>
    </location>
</feature>
<keyword evidence="2 6" id="KW-0812">Transmembrane</keyword>
<proteinExistence type="predicted"/>
<evidence type="ECO:0000256" key="6">
    <source>
        <dbReference type="SAM" id="Phobius"/>
    </source>
</evidence>
<evidence type="ECO:0000256" key="3">
    <source>
        <dbReference type="ARBA" id="ARBA00022989"/>
    </source>
</evidence>
<evidence type="ECO:0000256" key="4">
    <source>
        <dbReference type="ARBA" id="ARBA00023136"/>
    </source>
</evidence>
<keyword evidence="3 6" id="KW-1133">Transmembrane helix</keyword>
<feature type="transmembrane region" description="Helical" evidence="6">
    <location>
        <begin position="361"/>
        <end position="384"/>
    </location>
</feature>
<feature type="transmembrane region" description="Helical" evidence="6">
    <location>
        <begin position="336"/>
        <end position="355"/>
    </location>
</feature>